<dbReference type="OMA" id="EANDNAC"/>
<feature type="compositionally biased region" description="Low complexity" evidence="1">
    <location>
        <begin position="22"/>
        <end position="31"/>
    </location>
</feature>
<proteinExistence type="predicted"/>
<dbReference type="VEuPathDB" id="TriTrypDB:TcCLB.510055.70"/>
<comment type="caution">
    <text evidence="2">The sequence shown here is derived from an EMBL/GenBank/DDBJ whole genome shotgun (WGS) entry which is preliminary data.</text>
</comment>
<feature type="region of interest" description="Disordered" evidence="1">
    <location>
        <begin position="133"/>
        <end position="162"/>
    </location>
</feature>
<feature type="compositionally biased region" description="Basic and acidic residues" evidence="1">
    <location>
        <begin position="1"/>
        <end position="11"/>
    </location>
</feature>
<evidence type="ECO:0000256" key="1">
    <source>
        <dbReference type="SAM" id="MobiDB-lite"/>
    </source>
</evidence>
<protein>
    <submittedName>
        <fullName evidence="2">Uncharacterized protein</fullName>
    </submittedName>
</protein>
<dbReference type="VEuPathDB" id="TriTrypDB:TcG_04343"/>
<dbReference type="Proteomes" id="UP000246078">
    <property type="component" value="Unassembled WGS sequence"/>
</dbReference>
<organism evidence="2 3">
    <name type="scientific">Trypanosoma cruzi</name>
    <dbReference type="NCBI Taxonomy" id="5693"/>
    <lineage>
        <taxon>Eukaryota</taxon>
        <taxon>Discoba</taxon>
        <taxon>Euglenozoa</taxon>
        <taxon>Kinetoplastea</taxon>
        <taxon>Metakinetoplastina</taxon>
        <taxon>Trypanosomatida</taxon>
        <taxon>Trypanosomatidae</taxon>
        <taxon>Trypanosoma</taxon>
        <taxon>Schizotrypanum</taxon>
    </lineage>
</organism>
<sequence length="805" mass="85856">MEVDDIYRDGESTADLSQLQGRPSLRLASLPSTPPPPTPLKYRDTNTLGNSKQWRSLHCRRGLVATARTARTAPTSPTRSRPRAAVVRRPLTPTFSAIPPLHRPVMTEADEDHVNSNSSSRFSLVCDVPVAGGTNERRVSAGDGEGGDGGNEEEEESLAQSSRWVSFSFASALTSRRQSESRPSSPSPQPRAAIIPSNFPNLHLSEDEYNLAEGVDATTRCSPTTTTPLLSLGRPPVVFNDTSEEARENKEEDGDGGEGRPIKKGRESLLLTSAPFSHTAEVNHFLPTATAGAMTFPIGVEGLPTRQSRGKRERSALSSPLTTSFVLCGTDSSFEGAAESATISLGGREGDVVDKAMWPNTDSHLPRARRLVETTNLEESVERSILSVASTATMRQPIPTVEGGGSLVLVDGPTPTPWRGRLAPVVTATTENKPCGSMVLDVRCSDAAVAPVALFADALAGCSDGGSAQKGERSENDDNERAVSHDSKCCNATGMAACEEKDVTRMENTVGDGCGVVDDERLAMPNSIVRPSEELKALIESAREEVRRASKRILAALHAHRCASCDKSDCVQSNGKGSASGVADDDCTWVGDSPQLAFGRSLTGPSGDGAGSPWISKDTVVLRRNLAARAGCILRRLRGYDPTDVGILSLAVVIRVVRLVLFNDATADALPVCRSEGSANLLWGLASPSSVCSGTPERKRTRQEVCAAEESAMELCMSLWRCFREHFGERHAAKRFGICGDVDAENSGEDNSCGGSQSPSHAFATCFPRVRQQLGLPGQPLPPSPPLLDTRIDYNLFAASLAELN</sequence>
<dbReference type="VEuPathDB" id="TriTrypDB:TcBrA4_0135380"/>
<feature type="region of interest" description="Disordered" evidence="1">
    <location>
        <begin position="174"/>
        <end position="196"/>
    </location>
</feature>
<feature type="compositionally biased region" description="Low complexity" evidence="1">
    <location>
        <begin position="220"/>
        <end position="236"/>
    </location>
</feature>
<gene>
    <name evidence="2" type="ORF">C3747_24g350</name>
</gene>
<dbReference type="VEuPathDB" id="TriTrypDB:BCY84_22039"/>
<dbReference type="SMR" id="A0A2V2X8I6"/>
<dbReference type="VEuPathDB" id="TriTrypDB:TCDM_09203"/>
<accession>A0A2V2X8I6</accession>
<evidence type="ECO:0000313" key="2">
    <source>
        <dbReference type="EMBL" id="PWV16239.1"/>
    </source>
</evidence>
<dbReference type="VEuPathDB" id="TriTrypDB:ECC02_001588"/>
<dbReference type="OrthoDB" id="248859at2759"/>
<feature type="region of interest" description="Disordered" evidence="1">
    <location>
        <begin position="1"/>
        <end position="53"/>
    </location>
</feature>
<dbReference type="VEuPathDB" id="TriTrypDB:C3747_24g350"/>
<reference evidence="2 3" key="1">
    <citation type="journal article" date="2018" name="Microb. Genom.">
        <title>Expanding an expanded genome: long-read sequencing of Trypanosoma cruzi.</title>
        <authorList>
            <person name="Berna L."/>
            <person name="Rodriguez M."/>
            <person name="Chiribao M.L."/>
            <person name="Parodi-Talice A."/>
            <person name="Pita S."/>
            <person name="Rijo G."/>
            <person name="Alvarez-Valin F."/>
            <person name="Robello C."/>
        </authorList>
    </citation>
    <scope>NUCLEOTIDE SEQUENCE [LARGE SCALE GENOMIC DNA]</scope>
    <source>
        <strain evidence="2 3">TCC</strain>
    </source>
</reference>
<dbReference type="VEuPathDB" id="TriTrypDB:TcCLB.508911.80"/>
<dbReference type="AlphaFoldDB" id="A0A2V2X8I6"/>
<evidence type="ECO:0000313" key="3">
    <source>
        <dbReference type="Proteomes" id="UP000246078"/>
    </source>
</evidence>
<dbReference type="VEuPathDB" id="TriTrypDB:Tc_MARK_7741"/>
<dbReference type="VEuPathDB" id="TriTrypDB:TCSYLVIO_009076"/>
<name>A0A2V2X8I6_TRYCR</name>
<dbReference type="VEuPathDB" id="TriTrypDB:TcYC6_0048030"/>
<feature type="region of interest" description="Disordered" evidence="1">
    <location>
        <begin position="220"/>
        <end position="263"/>
    </location>
</feature>
<dbReference type="VEuPathDB" id="TriTrypDB:C4B63_61g104"/>
<dbReference type="VEuPathDB" id="TriTrypDB:TcCL_ESM04472"/>
<dbReference type="EMBL" id="PRFC01000024">
    <property type="protein sequence ID" value="PWV16239.1"/>
    <property type="molecule type" value="Genomic_DNA"/>
</dbReference>